<evidence type="ECO:0000313" key="4">
    <source>
        <dbReference type="EMBL" id="ORJ28774.1"/>
    </source>
</evidence>
<name>A0A1X0WPU7_STROR</name>
<evidence type="ECO:0000313" key="5">
    <source>
        <dbReference type="Proteomes" id="UP000192428"/>
    </source>
</evidence>
<dbReference type="Gene3D" id="2.40.260.10">
    <property type="entry name" value="Sortase"/>
    <property type="match status" value="1"/>
</dbReference>
<keyword evidence="3" id="KW-0812">Transmembrane</keyword>
<dbReference type="NCBIfam" id="TIGR01076">
    <property type="entry name" value="sortase_fam"/>
    <property type="match status" value="1"/>
</dbReference>
<dbReference type="NCBIfam" id="NF033745">
    <property type="entry name" value="class_C_sortase"/>
    <property type="match status" value="1"/>
</dbReference>
<proteinExistence type="predicted"/>
<dbReference type="GO" id="GO:0016787">
    <property type="term" value="F:hydrolase activity"/>
    <property type="evidence" value="ECO:0007669"/>
    <property type="project" value="UniProtKB-KW"/>
</dbReference>
<organism evidence="4 5">
    <name type="scientific">Streptococcus oralis subsp. tigurinus</name>
    <dbReference type="NCBI Taxonomy" id="1077464"/>
    <lineage>
        <taxon>Bacteria</taxon>
        <taxon>Bacillati</taxon>
        <taxon>Bacillota</taxon>
        <taxon>Bacilli</taxon>
        <taxon>Lactobacillales</taxon>
        <taxon>Streptococcaceae</taxon>
        <taxon>Streptococcus</taxon>
    </lineage>
</organism>
<dbReference type="RefSeq" id="WP_000713119.1">
    <property type="nucleotide sequence ID" value="NZ_JASHEA010000002.1"/>
</dbReference>
<evidence type="ECO:0000256" key="1">
    <source>
        <dbReference type="ARBA" id="ARBA00022801"/>
    </source>
</evidence>
<dbReference type="Proteomes" id="UP000192428">
    <property type="component" value="Unassembled WGS sequence"/>
</dbReference>
<accession>A0A1X0WPU7</accession>
<dbReference type="SUPFAM" id="SSF63817">
    <property type="entry name" value="Sortase"/>
    <property type="match status" value="1"/>
</dbReference>
<keyword evidence="3" id="KW-1133">Transmembrane helix</keyword>
<dbReference type="InterPro" id="IPR023365">
    <property type="entry name" value="Sortase_dom-sf"/>
</dbReference>
<dbReference type="Pfam" id="PF04203">
    <property type="entry name" value="Sortase"/>
    <property type="match status" value="1"/>
</dbReference>
<keyword evidence="1" id="KW-0378">Hydrolase</keyword>
<feature type="transmembrane region" description="Helical" evidence="3">
    <location>
        <begin position="246"/>
        <end position="264"/>
    </location>
</feature>
<dbReference type="InterPro" id="IPR005754">
    <property type="entry name" value="Sortase"/>
</dbReference>
<gene>
    <name evidence="4" type="ORF">ATE34_01290</name>
</gene>
<evidence type="ECO:0000256" key="2">
    <source>
        <dbReference type="PIRSR" id="PIRSR605754-1"/>
    </source>
</evidence>
<feature type="active site" description="Acyl-thioester intermediate" evidence="2">
    <location>
        <position position="209"/>
    </location>
</feature>
<evidence type="ECO:0000256" key="3">
    <source>
        <dbReference type="SAM" id="Phobius"/>
    </source>
</evidence>
<dbReference type="AlphaFoldDB" id="A0A1X0WPU7"/>
<protein>
    <submittedName>
        <fullName evidence="4">Sortase</fullName>
    </submittedName>
</protein>
<reference evidence="4 5" key="1">
    <citation type="journal article" date="2016" name="PLoS ONE">
        <title>Comparative Genomics Analysis of Streptococcus tigurinus Strains Identifies Genetic Elements Specifically and Uniquely Present in Highly Virulent Strains.</title>
        <authorList>
            <person name="Diene S.M."/>
            <person name="Francois P."/>
            <person name="Zbinden A."/>
            <person name="Entenza J.M."/>
            <person name="Resch G."/>
        </authorList>
    </citation>
    <scope>NUCLEOTIDE SEQUENCE [LARGE SCALE GENOMIC DNA]</scope>
    <source>
        <strain evidence="4 5">AZ_8</strain>
    </source>
</reference>
<feature type="active site" description="Proton donor/acceptor" evidence="2">
    <location>
        <position position="147"/>
    </location>
</feature>
<sequence length="272" mass="30818">MKKFFNLLTNLTIIAGILIISYPVISQIYYNYQTKQEVKDFDSSAQKLTSEDVTERIKLATAYNRSLQNLTVTDPYTKEENAKGQAEYARMLTVHEKIGRISIPKIDVDLPIYAGSSEEVLQKGVGHLEGTSLPIGGQNTHTVLTAHTGLPNNRLFTDLDKMKVGDKFFIQNIAETLAYEVDSITVIEPTQFDSLNIVPDKDYVTLLTCTPYMINSHRLLVRGHRIPYKPSEEKVKNPISHISIPPLYLVVFAILFLIFIILAWNKWKSKKA</sequence>
<comment type="caution">
    <text evidence="4">The sequence shown here is derived from an EMBL/GenBank/DDBJ whole genome shotgun (WGS) entry which is preliminary data.</text>
</comment>
<feature type="transmembrane region" description="Helical" evidence="3">
    <location>
        <begin position="7"/>
        <end position="25"/>
    </location>
</feature>
<dbReference type="CDD" id="cd05827">
    <property type="entry name" value="Sortase_C"/>
    <property type="match status" value="1"/>
</dbReference>
<dbReference type="EMBL" id="LNVF01000002">
    <property type="protein sequence ID" value="ORJ28774.1"/>
    <property type="molecule type" value="Genomic_DNA"/>
</dbReference>
<dbReference type="InterPro" id="IPR042002">
    <property type="entry name" value="Sortase_C"/>
</dbReference>
<keyword evidence="3" id="KW-0472">Membrane</keyword>